<feature type="non-terminal residue" evidence="2">
    <location>
        <position position="1"/>
    </location>
</feature>
<dbReference type="Gene3D" id="1.20.58.630">
    <property type="match status" value="1"/>
</dbReference>
<accession>A0A226NDS7</accession>
<dbReference type="Proteomes" id="UP000198323">
    <property type="component" value="Unassembled WGS sequence"/>
</dbReference>
<dbReference type="InterPro" id="IPR015425">
    <property type="entry name" value="FH2_Formin"/>
</dbReference>
<name>A0A226NDS7_CALSU</name>
<dbReference type="PROSITE" id="PS51444">
    <property type="entry name" value="FH2"/>
    <property type="match status" value="1"/>
</dbReference>
<dbReference type="EMBL" id="MCFN01000085">
    <property type="protein sequence ID" value="OXB65704.1"/>
    <property type="molecule type" value="Genomic_DNA"/>
</dbReference>
<sequence length="50" mass="5931">ILCVDDSVVDLETLEALYENRAQKDELEKIKQYYQTSKEEDLKLLDKPEQ</sequence>
<evidence type="ECO:0000313" key="2">
    <source>
        <dbReference type="EMBL" id="OXB65704.1"/>
    </source>
</evidence>
<dbReference type="STRING" id="9009.A0A226NDS7"/>
<evidence type="ECO:0000259" key="1">
    <source>
        <dbReference type="PROSITE" id="PS51444"/>
    </source>
</evidence>
<dbReference type="AlphaFoldDB" id="A0A226NDS7"/>
<proteinExistence type="predicted"/>
<evidence type="ECO:0000313" key="3">
    <source>
        <dbReference type="Proteomes" id="UP000198323"/>
    </source>
</evidence>
<keyword evidence="3" id="KW-1185">Reference proteome</keyword>
<dbReference type="OrthoDB" id="427644at2759"/>
<organism evidence="2 3">
    <name type="scientific">Callipepla squamata</name>
    <name type="common">Scaled quail</name>
    <dbReference type="NCBI Taxonomy" id="9009"/>
    <lineage>
        <taxon>Eukaryota</taxon>
        <taxon>Metazoa</taxon>
        <taxon>Chordata</taxon>
        <taxon>Craniata</taxon>
        <taxon>Vertebrata</taxon>
        <taxon>Euteleostomi</taxon>
        <taxon>Archelosauria</taxon>
        <taxon>Archosauria</taxon>
        <taxon>Dinosauria</taxon>
        <taxon>Saurischia</taxon>
        <taxon>Theropoda</taxon>
        <taxon>Coelurosauria</taxon>
        <taxon>Aves</taxon>
        <taxon>Neognathae</taxon>
        <taxon>Galloanserae</taxon>
        <taxon>Galliformes</taxon>
        <taxon>Odontophoridae</taxon>
        <taxon>Callipepla</taxon>
    </lineage>
</organism>
<protein>
    <recommendedName>
        <fullName evidence="1">FH2 domain-containing protein</fullName>
    </recommendedName>
</protein>
<dbReference type="SUPFAM" id="SSF101447">
    <property type="entry name" value="Formin homology 2 domain (FH2 domain)"/>
    <property type="match status" value="1"/>
</dbReference>
<gene>
    <name evidence="2" type="ORF">ASZ78_015455</name>
</gene>
<reference evidence="2 3" key="1">
    <citation type="submission" date="2016-07" db="EMBL/GenBank/DDBJ databases">
        <title>Disparate Historic Effective Population Sizes Predicted by Modern Levels of Genome Diversity for the Scaled Quail (Callipepla squamata) and the Northern Bobwhite (Colinus virginianus): Inferences from First and Second Generation Draft Genome Assemblies for Sympatric New World Quail.</title>
        <authorList>
            <person name="Oldeschulte D.L."/>
            <person name="Halley Y.A."/>
            <person name="Bhattarai E.K."/>
            <person name="Brashear W.A."/>
            <person name="Hill J."/>
            <person name="Metz R.P."/>
            <person name="Johnson C.D."/>
            <person name="Rollins D."/>
            <person name="Peterson M.J."/>
            <person name="Bickhart D.M."/>
            <person name="Decker J.E."/>
            <person name="Seabury C.M."/>
        </authorList>
    </citation>
    <scope>NUCLEOTIDE SEQUENCE [LARGE SCALE GENOMIC DNA]</scope>
    <source>
        <strain evidence="2 3">Texas</strain>
        <tissue evidence="2">Leg muscle</tissue>
    </source>
</reference>
<feature type="domain" description="FH2" evidence="1">
    <location>
        <begin position="1"/>
        <end position="50"/>
    </location>
</feature>
<comment type="caution">
    <text evidence="2">The sequence shown here is derived from an EMBL/GenBank/DDBJ whole genome shotgun (WGS) entry which is preliminary data.</text>
</comment>